<dbReference type="Gene3D" id="3.30.40.10">
    <property type="entry name" value="Zinc/RING finger domain, C3HC4 (zinc finger)"/>
    <property type="match status" value="1"/>
</dbReference>
<dbReference type="Pfam" id="PF25598">
    <property type="entry name" value="ARM_PUB"/>
    <property type="match status" value="1"/>
</dbReference>
<evidence type="ECO:0000313" key="9">
    <source>
        <dbReference type="Proteomes" id="UP000316621"/>
    </source>
</evidence>
<accession>A0A4Y7K379</accession>
<dbReference type="InterPro" id="IPR058678">
    <property type="entry name" value="ARM_PUB"/>
</dbReference>
<dbReference type="SMART" id="SM00504">
    <property type="entry name" value="Ubox"/>
    <property type="match status" value="1"/>
</dbReference>
<dbReference type="PANTHER" id="PTHR23315:SF240">
    <property type="entry name" value="U-BOX DOMAIN-CONTAINING PROTEIN 5"/>
    <property type="match status" value="1"/>
</dbReference>
<keyword evidence="9" id="KW-1185">Reference proteome</keyword>
<dbReference type="SUPFAM" id="SSF48371">
    <property type="entry name" value="ARM repeat"/>
    <property type="match status" value="1"/>
</dbReference>
<comment type="catalytic activity">
    <reaction evidence="1">
        <text>S-ubiquitinyl-[E2 ubiquitin-conjugating enzyme]-L-cysteine + [acceptor protein]-L-lysine = [E2 ubiquitin-conjugating enzyme]-L-cysteine + N(6)-ubiquitinyl-[acceptor protein]-L-lysine.</text>
        <dbReference type="EC" id="2.3.2.27"/>
    </reaction>
</comment>
<gene>
    <name evidence="8" type="ORF">C5167_010116</name>
</gene>
<dbReference type="EMBL" id="CM010720">
    <property type="protein sequence ID" value="RZC66425.1"/>
    <property type="molecule type" value="Genomic_DNA"/>
</dbReference>
<dbReference type="PROSITE" id="PS51698">
    <property type="entry name" value="U_BOX"/>
    <property type="match status" value="1"/>
</dbReference>
<feature type="compositionally biased region" description="Polar residues" evidence="6">
    <location>
        <begin position="723"/>
        <end position="743"/>
    </location>
</feature>
<evidence type="ECO:0000259" key="7">
    <source>
        <dbReference type="PROSITE" id="PS51698"/>
    </source>
</evidence>
<dbReference type="GO" id="GO:0016567">
    <property type="term" value="P:protein ubiquitination"/>
    <property type="evidence" value="ECO:0007669"/>
    <property type="project" value="UniProtKB-UniPathway"/>
</dbReference>
<evidence type="ECO:0000256" key="5">
    <source>
        <dbReference type="ARBA" id="ARBA00022786"/>
    </source>
</evidence>
<dbReference type="InterPro" id="IPR045210">
    <property type="entry name" value="RING-Ubox_PUB"/>
</dbReference>
<evidence type="ECO:0000256" key="2">
    <source>
        <dbReference type="ARBA" id="ARBA00004906"/>
    </source>
</evidence>
<dbReference type="InterPro" id="IPR003613">
    <property type="entry name" value="Ubox_domain"/>
</dbReference>
<dbReference type="Pfam" id="PF04564">
    <property type="entry name" value="U-box"/>
    <property type="match status" value="1"/>
</dbReference>
<feature type="region of interest" description="Disordered" evidence="6">
    <location>
        <begin position="722"/>
        <end position="758"/>
    </location>
</feature>
<dbReference type="PANTHER" id="PTHR23315">
    <property type="entry name" value="U BOX DOMAIN-CONTAINING"/>
    <property type="match status" value="1"/>
</dbReference>
<evidence type="ECO:0000256" key="4">
    <source>
        <dbReference type="ARBA" id="ARBA00022679"/>
    </source>
</evidence>
<comment type="pathway">
    <text evidence="2">Protein modification; protein ubiquitination.</text>
</comment>
<dbReference type="InterPro" id="IPR013083">
    <property type="entry name" value="Znf_RING/FYVE/PHD"/>
</dbReference>
<name>A0A4Y7K379_PAPSO</name>
<dbReference type="Gene3D" id="1.25.10.10">
    <property type="entry name" value="Leucine-rich Repeat Variant"/>
    <property type="match status" value="2"/>
</dbReference>
<evidence type="ECO:0000256" key="6">
    <source>
        <dbReference type="SAM" id="MobiDB-lite"/>
    </source>
</evidence>
<dbReference type="GO" id="GO:0061630">
    <property type="term" value="F:ubiquitin protein ligase activity"/>
    <property type="evidence" value="ECO:0007669"/>
    <property type="project" value="UniProtKB-EC"/>
</dbReference>
<organism evidence="8 9">
    <name type="scientific">Papaver somniferum</name>
    <name type="common">Opium poppy</name>
    <dbReference type="NCBI Taxonomy" id="3469"/>
    <lineage>
        <taxon>Eukaryota</taxon>
        <taxon>Viridiplantae</taxon>
        <taxon>Streptophyta</taxon>
        <taxon>Embryophyta</taxon>
        <taxon>Tracheophyta</taxon>
        <taxon>Spermatophyta</taxon>
        <taxon>Magnoliopsida</taxon>
        <taxon>Ranunculales</taxon>
        <taxon>Papaveraceae</taxon>
        <taxon>Papaveroideae</taxon>
        <taxon>Papaver</taxon>
    </lineage>
</organism>
<dbReference type="Proteomes" id="UP000316621">
    <property type="component" value="Chromosome 6"/>
</dbReference>
<sequence length="772" mass="85247">MENVKAKDAQRLPYSYGVKVHRTMCFELSKYVDRISKIFPAIESAQPRCASGIEALCSLNVAMEKASLIIQHCAECSKLYLAITGNTVFLRCERVRKALEQSLCNIQNMVPMLLAAKISRIVVDLRDAKFVMESSDEVAGKVVLSLIRQESNSSEASELEAFQTAALKLHLTSPKALLIEKRSIRKLLDKVRNIDQTKERILEYLLYLLRKYGSLIKVEQTGSDNAQYEDSCSRTNSIPLLSDSVCDGSVEPGLGEQLRQNEDQTDGANEVTPPEEFRCPISGRLMYDPVVIASGQTFERMWIEKWFSEGHDLCPKTEKQLPHFSIVSNSAMKDLISKWCIKHEISIQNPCSDPIPAALLSWNSSSSCSITSLGGSFSDVQMPTPTDLSCVSIGSSDVSWVSDLPRSKIVDSVSSGSVQTNDDSHTYQSSAAISNAMHSDSLFEKFTALPWELLCKAMGDIKNQLLENNEACHSMLNDNFGELLIQFLKEACELCDVEAQRDGAQVFLAFMRKSGTGIPSLSEDLFHVLASVVDSEIAEEALAIMEVLSADEYCNSKIVASGALPTILQILDSDMAEYYAPTVRILHNLSLYGDIRFHILQTARLSKVISFLSDSSLAEHCLKILNYLCETEEGRIAVAGAKGCITSVAELLEIGTHEQQEQALSVLLSLCSHHFKNSQLVLKEGVIPSLVNISINGNPHGKETAMKLLQLFRDILHNDTMEKTTPLSTGGQPEYQAGSSTCSAEKRSSSKTPGYFGRKIMRFRKPKSVALD</sequence>
<dbReference type="UniPathway" id="UPA00143"/>
<dbReference type="InterPro" id="IPR016024">
    <property type="entry name" value="ARM-type_fold"/>
</dbReference>
<proteinExistence type="predicted"/>
<keyword evidence="5" id="KW-0833">Ubl conjugation pathway</keyword>
<dbReference type="Gramene" id="RZC66425">
    <property type="protein sequence ID" value="RZC66425"/>
    <property type="gene ID" value="C5167_010116"/>
</dbReference>
<dbReference type="OrthoDB" id="10064100at2759"/>
<dbReference type="SUPFAM" id="SSF57850">
    <property type="entry name" value="RING/U-box"/>
    <property type="match status" value="1"/>
</dbReference>
<dbReference type="InterPro" id="IPR011989">
    <property type="entry name" value="ARM-like"/>
</dbReference>
<protein>
    <recommendedName>
        <fullName evidence="3">RING-type E3 ubiquitin transferase</fullName>
        <ecNumber evidence="3">2.3.2.27</ecNumber>
    </recommendedName>
</protein>
<evidence type="ECO:0000256" key="3">
    <source>
        <dbReference type="ARBA" id="ARBA00012483"/>
    </source>
</evidence>
<evidence type="ECO:0000256" key="1">
    <source>
        <dbReference type="ARBA" id="ARBA00000900"/>
    </source>
</evidence>
<evidence type="ECO:0000313" key="8">
    <source>
        <dbReference type="EMBL" id="RZC66425.1"/>
    </source>
</evidence>
<keyword evidence="4" id="KW-0808">Transferase</keyword>
<feature type="domain" description="U-box" evidence="7">
    <location>
        <begin position="272"/>
        <end position="346"/>
    </location>
</feature>
<dbReference type="AlphaFoldDB" id="A0A4Y7K379"/>
<dbReference type="CDD" id="cd16664">
    <property type="entry name" value="RING-Ubox_PUB"/>
    <property type="match status" value="1"/>
</dbReference>
<dbReference type="EC" id="2.3.2.27" evidence="3"/>
<dbReference type="OMA" id="TCPRTHI"/>
<reference evidence="8 9" key="1">
    <citation type="journal article" date="2018" name="Science">
        <title>The opium poppy genome and morphinan production.</title>
        <authorList>
            <person name="Guo L."/>
            <person name="Winzer T."/>
            <person name="Yang X."/>
            <person name="Li Y."/>
            <person name="Ning Z."/>
            <person name="He Z."/>
            <person name="Teodor R."/>
            <person name="Lu Y."/>
            <person name="Bowser T.A."/>
            <person name="Graham I.A."/>
            <person name="Ye K."/>
        </authorList>
    </citation>
    <scope>NUCLEOTIDE SEQUENCE [LARGE SCALE GENOMIC DNA]</scope>
    <source>
        <strain evidence="9">cv. HN1</strain>
        <tissue evidence="8">Leaves</tissue>
    </source>
</reference>